<dbReference type="EMBL" id="CAFBIY010000023">
    <property type="protein sequence ID" value="CAB4848090.1"/>
    <property type="molecule type" value="Genomic_DNA"/>
</dbReference>
<organism evidence="2">
    <name type="scientific">freshwater metagenome</name>
    <dbReference type="NCBI Taxonomy" id="449393"/>
    <lineage>
        <taxon>unclassified sequences</taxon>
        <taxon>metagenomes</taxon>
        <taxon>ecological metagenomes</taxon>
    </lineage>
</organism>
<dbReference type="AlphaFoldDB" id="A0A6J6A776"/>
<evidence type="ECO:0000256" key="1">
    <source>
        <dbReference type="SAM" id="MobiDB-lite"/>
    </source>
</evidence>
<evidence type="ECO:0000313" key="3">
    <source>
        <dbReference type="EMBL" id="CAB4746294.1"/>
    </source>
</evidence>
<evidence type="ECO:0000313" key="4">
    <source>
        <dbReference type="EMBL" id="CAB4848090.1"/>
    </source>
</evidence>
<name>A0A6J6A776_9ZZZZ</name>
<dbReference type="EMBL" id="CAEZYF010000033">
    <property type="protein sequence ID" value="CAB4746294.1"/>
    <property type="molecule type" value="Genomic_DNA"/>
</dbReference>
<dbReference type="EMBL" id="CAESGF010000018">
    <property type="protein sequence ID" value="CAB4364771.1"/>
    <property type="molecule type" value="Genomic_DNA"/>
</dbReference>
<sequence>MNKKLTLGLASLALAGTVGFGAIASAASNGSRDGRGSSVSTSADPSVSTPADPDANANPTAKRPKLTTEQRCAKSPEIIARVTAKQAKMAERTAALQAKRAEAETAGNTERVARIDERLARLEANSTRVANRLAKAQTWITANCAG</sequence>
<protein>
    <submittedName>
        <fullName evidence="2">Unannotated protein</fullName>
    </submittedName>
</protein>
<proteinExistence type="predicted"/>
<accession>A0A6J6A776</accession>
<gene>
    <name evidence="3" type="ORF">UFOPK2656_03251</name>
    <name evidence="4" type="ORF">UFOPK3267_00624</name>
    <name evidence="5" type="ORF">UFOPK3651_00011</name>
    <name evidence="6" type="ORF">UFOPK3931_00953</name>
    <name evidence="2" type="ORF">UFOPK4189_02531</name>
</gene>
<evidence type="ECO:0000313" key="5">
    <source>
        <dbReference type="EMBL" id="CAB4908861.1"/>
    </source>
</evidence>
<feature type="compositionally biased region" description="Low complexity" evidence="1">
    <location>
        <begin position="37"/>
        <end position="61"/>
    </location>
</feature>
<reference evidence="2" key="1">
    <citation type="submission" date="2020-05" db="EMBL/GenBank/DDBJ databases">
        <authorList>
            <person name="Chiriac C."/>
            <person name="Salcher M."/>
            <person name="Ghai R."/>
            <person name="Kavagutti S V."/>
        </authorList>
    </citation>
    <scope>NUCLEOTIDE SEQUENCE</scope>
</reference>
<dbReference type="EMBL" id="CAFBMT010000001">
    <property type="protein sequence ID" value="CAB4908861.1"/>
    <property type="molecule type" value="Genomic_DNA"/>
</dbReference>
<dbReference type="EMBL" id="CAFBOL010000017">
    <property type="protein sequence ID" value="CAB4983438.1"/>
    <property type="molecule type" value="Genomic_DNA"/>
</dbReference>
<feature type="region of interest" description="Disordered" evidence="1">
    <location>
        <begin position="25"/>
        <end position="74"/>
    </location>
</feature>
<evidence type="ECO:0000313" key="6">
    <source>
        <dbReference type="EMBL" id="CAB4983438.1"/>
    </source>
</evidence>
<evidence type="ECO:0000313" key="2">
    <source>
        <dbReference type="EMBL" id="CAB4364771.1"/>
    </source>
</evidence>